<proteinExistence type="inferred from homology"/>
<dbReference type="Proteomes" id="UP001500957">
    <property type="component" value="Unassembled WGS sequence"/>
</dbReference>
<dbReference type="PRINTS" id="PR00359">
    <property type="entry name" value="BP450"/>
</dbReference>
<dbReference type="InterPro" id="IPR036396">
    <property type="entry name" value="Cyt_P450_sf"/>
</dbReference>
<dbReference type="PANTHER" id="PTHR46696">
    <property type="entry name" value="P450, PUTATIVE (EUROFUNG)-RELATED"/>
    <property type="match status" value="1"/>
</dbReference>
<organism evidence="2 3">
    <name type="scientific">Sporichthya brevicatena</name>
    <dbReference type="NCBI Taxonomy" id="171442"/>
    <lineage>
        <taxon>Bacteria</taxon>
        <taxon>Bacillati</taxon>
        <taxon>Actinomycetota</taxon>
        <taxon>Actinomycetes</taxon>
        <taxon>Sporichthyales</taxon>
        <taxon>Sporichthyaceae</taxon>
        <taxon>Sporichthya</taxon>
    </lineage>
</organism>
<comment type="caution">
    <text evidence="2">The sequence shown here is derived from an EMBL/GenBank/DDBJ whole genome shotgun (WGS) entry which is preliminary data.</text>
</comment>
<dbReference type="InterPro" id="IPR002397">
    <property type="entry name" value="Cyt_P450_B"/>
</dbReference>
<dbReference type="RefSeq" id="WP_344601699.1">
    <property type="nucleotide sequence ID" value="NZ_BAAAHE010000007.1"/>
</dbReference>
<dbReference type="InterPro" id="IPR001128">
    <property type="entry name" value="Cyt_P450"/>
</dbReference>
<keyword evidence="3" id="KW-1185">Reference proteome</keyword>
<reference evidence="2 3" key="1">
    <citation type="journal article" date="2019" name="Int. J. Syst. Evol. Microbiol.">
        <title>The Global Catalogue of Microorganisms (GCM) 10K type strain sequencing project: providing services to taxonomists for standard genome sequencing and annotation.</title>
        <authorList>
            <consortium name="The Broad Institute Genomics Platform"/>
            <consortium name="The Broad Institute Genome Sequencing Center for Infectious Disease"/>
            <person name="Wu L."/>
            <person name="Ma J."/>
        </authorList>
    </citation>
    <scope>NUCLEOTIDE SEQUENCE [LARGE SCALE GENOMIC DNA]</scope>
    <source>
        <strain evidence="2 3">JCM 10671</strain>
    </source>
</reference>
<evidence type="ECO:0000313" key="3">
    <source>
        <dbReference type="Proteomes" id="UP001500957"/>
    </source>
</evidence>
<dbReference type="PANTHER" id="PTHR46696:SF6">
    <property type="entry name" value="P450, PUTATIVE (EUROFUNG)-RELATED"/>
    <property type="match status" value="1"/>
</dbReference>
<name>A0ABN1GBB3_9ACTN</name>
<sequence>MTTSKCPVSSLVENFDFSDPRVRADPQAVWAELRKGPPTWSDNHGGHWVVSRYADVVQVVESPELYTSTQGTPFPPTGFPYPLPPSEADPPEHAKYRRMAAPFFTSRALSRLETSIRAVTRERLRSFVETGRADLAKDLAVHVPANVIAEMMGFPQSDAGWFVEITDRMLYTAERPELADENAAIGGELVGYLMKHLQARKTEPQDDLLTDLVQSTMDGRPLTPEEELGLAFFFLIAGHETTVGGVTYLLYRLGLNPDQRDALIADRTLLRGAIEEGLRIDSPVLHLSRVATQDTELGGAQIHAGDRVVVIYASANLDDAAFTDPDTFDIRRERNRHVAFSTGIHKCQGAGLARLEMSIVVDEVLGAIPDYVVDTDGVTFRNVQGVRSVATLPVTFTPGKAADIP</sequence>
<dbReference type="Gene3D" id="1.10.630.10">
    <property type="entry name" value="Cytochrome P450"/>
    <property type="match status" value="1"/>
</dbReference>
<accession>A0ABN1GBB3</accession>
<protein>
    <submittedName>
        <fullName evidence="2">Cytochrome P450</fullName>
    </submittedName>
</protein>
<dbReference type="SUPFAM" id="SSF48264">
    <property type="entry name" value="Cytochrome P450"/>
    <property type="match status" value="1"/>
</dbReference>
<evidence type="ECO:0000313" key="2">
    <source>
        <dbReference type="EMBL" id="GAA0607885.1"/>
    </source>
</evidence>
<gene>
    <name evidence="2" type="ORF">GCM10009547_07280</name>
</gene>
<evidence type="ECO:0000256" key="1">
    <source>
        <dbReference type="ARBA" id="ARBA00010617"/>
    </source>
</evidence>
<dbReference type="PRINTS" id="PR00385">
    <property type="entry name" value="P450"/>
</dbReference>
<dbReference type="Pfam" id="PF00067">
    <property type="entry name" value="p450"/>
    <property type="match status" value="1"/>
</dbReference>
<comment type="similarity">
    <text evidence="1">Belongs to the cytochrome P450 family.</text>
</comment>
<dbReference type="EMBL" id="BAAAHE010000007">
    <property type="protein sequence ID" value="GAA0607885.1"/>
    <property type="molecule type" value="Genomic_DNA"/>
</dbReference>